<dbReference type="SUPFAM" id="SSF50022">
    <property type="entry name" value="ISP domain"/>
    <property type="match status" value="1"/>
</dbReference>
<evidence type="ECO:0000313" key="9">
    <source>
        <dbReference type="Proteomes" id="UP000268007"/>
    </source>
</evidence>
<keyword evidence="1" id="KW-0001">2Fe-2S</keyword>
<keyword evidence="4" id="KW-0411">Iron-sulfur</keyword>
<dbReference type="Pfam" id="PF00355">
    <property type="entry name" value="Rieske"/>
    <property type="match status" value="1"/>
</dbReference>
<keyword evidence="2" id="KW-0479">Metal-binding</keyword>
<evidence type="ECO:0000256" key="4">
    <source>
        <dbReference type="ARBA" id="ARBA00023014"/>
    </source>
</evidence>
<dbReference type="CDD" id="cd03467">
    <property type="entry name" value="Rieske"/>
    <property type="match status" value="1"/>
</dbReference>
<dbReference type="Proteomes" id="UP000268007">
    <property type="component" value="Unassembled WGS sequence"/>
</dbReference>
<dbReference type="RefSeq" id="WP_121198755.1">
    <property type="nucleotide sequence ID" value="NZ_RBKU01000001.1"/>
</dbReference>
<accession>A0A495J2M5</accession>
<dbReference type="PANTHER" id="PTHR21496:SF0">
    <property type="entry name" value="RIESKE DOMAIN-CONTAINING PROTEIN"/>
    <property type="match status" value="1"/>
</dbReference>
<organism evidence="8 9">
    <name type="scientific">Mucilaginibacter gracilis</name>
    <dbReference type="NCBI Taxonomy" id="423350"/>
    <lineage>
        <taxon>Bacteria</taxon>
        <taxon>Pseudomonadati</taxon>
        <taxon>Bacteroidota</taxon>
        <taxon>Sphingobacteriia</taxon>
        <taxon>Sphingobacteriales</taxon>
        <taxon>Sphingobacteriaceae</taxon>
        <taxon>Mucilaginibacter</taxon>
    </lineage>
</organism>
<feature type="domain" description="Rieske" evidence="7">
    <location>
        <begin position="3"/>
        <end position="98"/>
    </location>
</feature>
<dbReference type="GO" id="GO:0046872">
    <property type="term" value="F:metal ion binding"/>
    <property type="evidence" value="ECO:0007669"/>
    <property type="project" value="UniProtKB-KW"/>
</dbReference>
<proteinExistence type="inferred from homology"/>
<evidence type="ECO:0000313" key="8">
    <source>
        <dbReference type="EMBL" id="RKR83236.1"/>
    </source>
</evidence>
<keyword evidence="9" id="KW-1185">Reference proteome</keyword>
<dbReference type="AlphaFoldDB" id="A0A495J2M5"/>
<evidence type="ECO:0000259" key="7">
    <source>
        <dbReference type="PROSITE" id="PS51296"/>
    </source>
</evidence>
<comment type="similarity">
    <text evidence="6">Belongs to the bacterial ring-hydroxylating dioxygenase ferredoxin component family.</text>
</comment>
<dbReference type="PANTHER" id="PTHR21496">
    <property type="entry name" value="FERREDOXIN-RELATED"/>
    <property type="match status" value="1"/>
</dbReference>
<keyword evidence="3" id="KW-0408">Iron</keyword>
<sequence>MKWHKVLNTEDVKYPFIKKVKVGNVTIALVGVENEICALAARCPHAGEDLSSGWCKDGKLVCPVHRYSYDIHTGRGNPGQGDYVDTYPVEIRKDGVYVGIKEKWGFVKKLFR</sequence>
<comment type="cofactor">
    <cofactor evidence="5">
        <name>[2Fe-2S] cluster</name>
        <dbReference type="ChEBI" id="CHEBI:190135"/>
    </cofactor>
</comment>
<dbReference type="InterPro" id="IPR017941">
    <property type="entry name" value="Rieske_2Fe-2S"/>
</dbReference>
<dbReference type="InterPro" id="IPR036922">
    <property type="entry name" value="Rieske_2Fe-2S_sf"/>
</dbReference>
<dbReference type="OrthoDB" id="593800at2"/>
<evidence type="ECO:0000256" key="3">
    <source>
        <dbReference type="ARBA" id="ARBA00023004"/>
    </source>
</evidence>
<dbReference type="GO" id="GO:0051537">
    <property type="term" value="F:2 iron, 2 sulfur cluster binding"/>
    <property type="evidence" value="ECO:0007669"/>
    <property type="project" value="UniProtKB-KW"/>
</dbReference>
<dbReference type="PROSITE" id="PS51296">
    <property type="entry name" value="RIESKE"/>
    <property type="match status" value="1"/>
</dbReference>
<name>A0A495J2M5_9SPHI</name>
<evidence type="ECO:0000256" key="5">
    <source>
        <dbReference type="ARBA" id="ARBA00034078"/>
    </source>
</evidence>
<dbReference type="EMBL" id="RBKU01000001">
    <property type="protein sequence ID" value="RKR83236.1"/>
    <property type="molecule type" value="Genomic_DNA"/>
</dbReference>
<comment type="caution">
    <text evidence="8">The sequence shown here is derived from an EMBL/GenBank/DDBJ whole genome shotgun (WGS) entry which is preliminary data.</text>
</comment>
<gene>
    <name evidence="8" type="ORF">BDD43_3439</name>
</gene>
<protein>
    <submittedName>
        <fullName evidence="8">Nitrite reductase/ring-hydroxylating ferredoxin subunit</fullName>
    </submittedName>
</protein>
<evidence type="ECO:0000256" key="2">
    <source>
        <dbReference type="ARBA" id="ARBA00022723"/>
    </source>
</evidence>
<reference evidence="8 9" key="1">
    <citation type="submission" date="2018-10" db="EMBL/GenBank/DDBJ databases">
        <title>Genomic Encyclopedia of Archaeal and Bacterial Type Strains, Phase II (KMG-II): from individual species to whole genera.</title>
        <authorList>
            <person name="Goeker M."/>
        </authorList>
    </citation>
    <scope>NUCLEOTIDE SEQUENCE [LARGE SCALE GENOMIC DNA]</scope>
    <source>
        <strain evidence="8 9">DSM 18602</strain>
    </source>
</reference>
<evidence type="ECO:0000256" key="6">
    <source>
        <dbReference type="ARBA" id="ARBA00038001"/>
    </source>
</evidence>
<dbReference type="Gene3D" id="2.102.10.10">
    <property type="entry name" value="Rieske [2Fe-2S] iron-sulphur domain"/>
    <property type="match status" value="1"/>
</dbReference>
<evidence type="ECO:0000256" key="1">
    <source>
        <dbReference type="ARBA" id="ARBA00022714"/>
    </source>
</evidence>